<keyword evidence="5" id="KW-1185">Reference proteome</keyword>
<proteinExistence type="predicted"/>
<feature type="compositionally biased region" description="Polar residues" evidence="1">
    <location>
        <begin position="88"/>
        <end position="97"/>
    </location>
</feature>
<dbReference type="Pfam" id="PF23007">
    <property type="entry name" value="DnaA_N-like_STI"/>
    <property type="match status" value="1"/>
</dbReference>
<evidence type="ECO:0000313" key="4">
    <source>
        <dbReference type="EMBL" id="MCL7031074.1"/>
    </source>
</evidence>
<feature type="region of interest" description="Disordered" evidence="1">
    <location>
        <begin position="88"/>
        <end position="124"/>
    </location>
</feature>
<gene>
    <name evidence="4" type="ORF">MKW94_017302</name>
</gene>
<dbReference type="AlphaFoldDB" id="A0AA41S119"/>
<accession>A0AA41S119</accession>
<dbReference type="GO" id="GO:0005663">
    <property type="term" value="C:DNA replication factor C complex"/>
    <property type="evidence" value="ECO:0007669"/>
    <property type="project" value="TreeGrafter"/>
</dbReference>
<dbReference type="Gene3D" id="1.10.8.60">
    <property type="match status" value="1"/>
</dbReference>
<feature type="domain" description="STICHEL DnaA-N-like alpha-beta" evidence="3">
    <location>
        <begin position="494"/>
        <end position="574"/>
    </location>
</feature>
<evidence type="ECO:0000259" key="2">
    <source>
        <dbReference type="Pfam" id="PF22608"/>
    </source>
</evidence>
<dbReference type="Proteomes" id="UP001177140">
    <property type="component" value="Unassembled WGS sequence"/>
</dbReference>
<name>A0AA41S119_PAPNU</name>
<dbReference type="Pfam" id="PF13177">
    <property type="entry name" value="DNA_pol3_delta2"/>
    <property type="match status" value="1"/>
</dbReference>
<dbReference type="InterPro" id="IPR054506">
    <property type="entry name" value="DnaA_N-like_STI"/>
</dbReference>
<dbReference type="Pfam" id="PF22608">
    <property type="entry name" value="DNAX_ATPase_lid"/>
    <property type="match status" value="1"/>
</dbReference>
<dbReference type="PANTHER" id="PTHR11669:SF51">
    <property type="entry name" value="AAA+ ATPASE DOMAIN-CONTAINING PROTEIN"/>
    <property type="match status" value="1"/>
</dbReference>
<comment type="caution">
    <text evidence="4">The sequence shown here is derived from an EMBL/GenBank/DDBJ whole genome shotgun (WGS) entry which is preliminary data.</text>
</comment>
<dbReference type="GO" id="GO:0006281">
    <property type="term" value="P:DNA repair"/>
    <property type="evidence" value="ECO:0007669"/>
    <property type="project" value="TreeGrafter"/>
</dbReference>
<dbReference type="GO" id="GO:0003689">
    <property type="term" value="F:DNA clamp loader activity"/>
    <property type="evidence" value="ECO:0007669"/>
    <property type="project" value="TreeGrafter"/>
</dbReference>
<dbReference type="SUPFAM" id="SSF52540">
    <property type="entry name" value="P-loop containing nucleoside triphosphate hydrolases"/>
    <property type="match status" value="1"/>
</dbReference>
<dbReference type="PANTHER" id="PTHR11669">
    <property type="entry name" value="REPLICATION FACTOR C / DNA POLYMERASE III GAMMA-TAU SUBUNIT"/>
    <property type="match status" value="1"/>
</dbReference>
<dbReference type="GO" id="GO:0006261">
    <property type="term" value="P:DNA-templated DNA replication"/>
    <property type="evidence" value="ECO:0007669"/>
    <property type="project" value="TreeGrafter"/>
</dbReference>
<evidence type="ECO:0000256" key="1">
    <source>
        <dbReference type="SAM" id="MobiDB-lite"/>
    </source>
</evidence>
<feature type="region of interest" description="Disordered" evidence="1">
    <location>
        <begin position="728"/>
        <end position="748"/>
    </location>
</feature>
<feature type="region of interest" description="Disordered" evidence="1">
    <location>
        <begin position="1"/>
        <end position="56"/>
    </location>
</feature>
<evidence type="ECO:0000313" key="5">
    <source>
        <dbReference type="Proteomes" id="UP001177140"/>
    </source>
</evidence>
<sequence>MASDEKIKTGEPSNKQVMKTRERSSSSLAGSSGDSRKENPTKGTYRRSSSMSLPTEFSDAAMELAIKRALTYEREDILKPASITTLKGKTVQDQNSSSDEDSRDELQPMTPDMRTNFSPSAFSSCQHDTRGIMKNKEMKCSSSKGLSKKYQPKLFEDVVVGHEIVIKALSSAVRKETITPLYLFHGPSGTGKTSVARIFSMALNCEATSCTKPCWSCRCCSRSLYIMDLCSGSRTPGFRRIITLLHSTTFIKTVSGCMGRCQKFCFSNLKDMDINLKLARIVALEKIEIERDSMKLVISKADGSMREAENILDQLILLGSKITTSMVQQITARFTRELVMSGVQPQTLILQLSSLITVILSGASEAVTSSSATSSKDRRLLRNGSQLTNYQSQRLSYALKILVETEKQLSSSNDQTTWVLEALLQIASEQAPNRNSTDIVSARDVFRPSDDNYATENNDQSKITIDDQQTGTESLCETDKCSGTTIRKETDFTQLGNMEDVWQSMLGKVQDRYVKKLLCQQVKLASLTICSVNAIVHLIFVKSEDKLAAQMSEGTISEALRNAFGRPVTVNMSLEPPQLKIIQENSASTANSQVDCGHSRQWKQPPHLLISESPSSMNARAVVVGRNKSQQSSYTLENNFRRTKKARIARPQQVLPFSGVLTQRKGDASMDHGNDQSVGEESPKVATDFLKATKTKPPLASVQNGDASVEQYSQDLLFENANMEREKMERRNSKMNKDQQLQQKGRTKAFSRSWSCNEIFCRETKVRSSTT</sequence>
<dbReference type="Gene3D" id="3.40.50.300">
    <property type="entry name" value="P-loop containing nucleotide triphosphate hydrolases"/>
    <property type="match status" value="1"/>
</dbReference>
<dbReference type="InterPro" id="IPR050238">
    <property type="entry name" value="DNA_Rep/Repair_Clamp_Loader"/>
</dbReference>
<feature type="compositionally biased region" description="Polar residues" evidence="1">
    <location>
        <begin position="113"/>
        <end position="124"/>
    </location>
</feature>
<dbReference type="EMBL" id="JAJJMA010108422">
    <property type="protein sequence ID" value="MCL7031074.1"/>
    <property type="molecule type" value="Genomic_DNA"/>
</dbReference>
<feature type="compositionally biased region" description="Polar residues" evidence="1">
    <location>
        <begin position="46"/>
        <end position="55"/>
    </location>
</feature>
<dbReference type="InterPro" id="IPR027417">
    <property type="entry name" value="P-loop_NTPase"/>
</dbReference>
<dbReference type="InterPro" id="IPR045085">
    <property type="entry name" value="HLD_clamp_pol_III_gamma_tau"/>
</dbReference>
<organism evidence="4 5">
    <name type="scientific">Papaver nudicaule</name>
    <name type="common">Iceland poppy</name>
    <dbReference type="NCBI Taxonomy" id="74823"/>
    <lineage>
        <taxon>Eukaryota</taxon>
        <taxon>Viridiplantae</taxon>
        <taxon>Streptophyta</taxon>
        <taxon>Embryophyta</taxon>
        <taxon>Tracheophyta</taxon>
        <taxon>Spermatophyta</taxon>
        <taxon>Magnoliopsida</taxon>
        <taxon>Ranunculales</taxon>
        <taxon>Papaveraceae</taxon>
        <taxon>Papaveroideae</taxon>
        <taxon>Papaver</taxon>
    </lineage>
</organism>
<dbReference type="CDD" id="cd18137">
    <property type="entry name" value="HLD_clamp_pol_III_gamma_tau"/>
    <property type="match status" value="1"/>
</dbReference>
<feature type="compositionally biased region" description="Polar residues" evidence="1">
    <location>
        <begin position="738"/>
        <end position="748"/>
    </location>
</feature>
<reference evidence="4" key="1">
    <citation type="submission" date="2022-03" db="EMBL/GenBank/DDBJ databases">
        <title>A functionally conserved STORR gene fusion in Papaver species that diverged 16.8 million years ago.</title>
        <authorList>
            <person name="Catania T."/>
        </authorList>
    </citation>
    <scope>NUCLEOTIDE SEQUENCE</scope>
    <source>
        <strain evidence="4">S-191538</strain>
    </source>
</reference>
<feature type="domain" description="DNA polymerase III subunit gamma/tau helical lid" evidence="2">
    <location>
        <begin position="274"/>
        <end position="320"/>
    </location>
</feature>
<protein>
    <submittedName>
        <fullName evidence="4">Uncharacterized protein</fullName>
    </submittedName>
</protein>
<feature type="compositionally biased region" description="Basic and acidic residues" evidence="1">
    <location>
        <begin position="728"/>
        <end position="737"/>
    </location>
</feature>
<evidence type="ECO:0000259" key="3">
    <source>
        <dbReference type="Pfam" id="PF23007"/>
    </source>
</evidence>